<accession>A0A8H7RVY1</accession>
<feature type="coiled-coil region" evidence="1">
    <location>
        <begin position="25"/>
        <end position="62"/>
    </location>
</feature>
<dbReference type="EMBL" id="JAEPRB010000358">
    <property type="protein sequence ID" value="KAG2216808.1"/>
    <property type="molecule type" value="Genomic_DNA"/>
</dbReference>
<sequence length="280" mass="32888">MTASKATYQLIQQTQRTTTSIEESQYRTEDEIKDLKRKNKELEEKIDEVNITLKEVKQLVKQGQDSSLTTLSIISQKIVRINENNKKVAIDLSMKVILNWITGVFFSHDTIAAEQPLFNMNLQLQKIMNQIVEEGEYTFMTPWSMIISSTQDRAIIAFQESCVQLKIYLNRCHDSWAARYLLSYCWGNKHQYARQKQRDLMYILFDILVWRRSESNNKESNSQYDRNLIERKMVLACKHYGKPVNNDVHEYEQKNSKSKRFVANDNGEVLEPMDSEGTKH</sequence>
<dbReference type="Proteomes" id="UP000646827">
    <property type="component" value="Unassembled WGS sequence"/>
</dbReference>
<reference evidence="3 4" key="1">
    <citation type="submission" date="2020-12" db="EMBL/GenBank/DDBJ databases">
        <title>Metabolic potential, ecology and presence of endohyphal bacteria is reflected in genomic diversity of Mucoromycotina.</title>
        <authorList>
            <person name="Muszewska A."/>
            <person name="Okrasinska A."/>
            <person name="Steczkiewicz K."/>
            <person name="Drgas O."/>
            <person name="Orlowska M."/>
            <person name="Perlinska-Lenart U."/>
            <person name="Aleksandrzak-Piekarczyk T."/>
            <person name="Szatraj K."/>
            <person name="Zielenkiewicz U."/>
            <person name="Pilsyk S."/>
            <person name="Malc E."/>
            <person name="Mieczkowski P."/>
            <person name="Kruszewska J.S."/>
            <person name="Biernat P."/>
            <person name="Pawlowska J."/>
        </authorList>
    </citation>
    <scope>NUCLEOTIDE SEQUENCE [LARGE SCALE GENOMIC DNA]</scope>
    <source>
        <strain evidence="3 4">CBS 142.35</strain>
    </source>
</reference>
<comment type="caution">
    <text evidence="3">The sequence shown here is derived from an EMBL/GenBank/DDBJ whole genome shotgun (WGS) entry which is preliminary data.</text>
</comment>
<dbReference type="AlphaFoldDB" id="A0A8H7RVY1"/>
<evidence type="ECO:0000256" key="2">
    <source>
        <dbReference type="SAM" id="MobiDB-lite"/>
    </source>
</evidence>
<feature type="region of interest" description="Disordered" evidence="2">
    <location>
        <begin position="251"/>
        <end position="280"/>
    </location>
</feature>
<proteinExistence type="predicted"/>
<evidence type="ECO:0000313" key="3">
    <source>
        <dbReference type="EMBL" id="KAG2216808.1"/>
    </source>
</evidence>
<keyword evidence="4" id="KW-1185">Reference proteome</keyword>
<evidence type="ECO:0000256" key="1">
    <source>
        <dbReference type="SAM" id="Coils"/>
    </source>
</evidence>
<gene>
    <name evidence="3" type="ORF">INT45_013820</name>
</gene>
<protein>
    <submittedName>
        <fullName evidence="3">Uncharacterized protein</fullName>
    </submittedName>
</protein>
<keyword evidence="1" id="KW-0175">Coiled coil</keyword>
<evidence type="ECO:0000313" key="4">
    <source>
        <dbReference type="Proteomes" id="UP000646827"/>
    </source>
</evidence>
<organism evidence="3 4">
    <name type="scientific">Circinella minor</name>
    <dbReference type="NCBI Taxonomy" id="1195481"/>
    <lineage>
        <taxon>Eukaryota</taxon>
        <taxon>Fungi</taxon>
        <taxon>Fungi incertae sedis</taxon>
        <taxon>Mucoromycota</taxon>
        <taxon>Mucoromycotina</taxon>
        <taxon>Mucoromycetes</taxon>
        <taxon>Mucorales</taxon>
        <taxon>Lichtheimiaceae</taxon>
        <taxon>Circinella</taxon>
    </lineage>
</organism>
<name>A0A8H7RVY1_9FUNG</name>